<dbReference type="AlphaFoldDB" id="A0A1N7QFK9"/>
<gene>
    <name evidence="2" type="ORF">SAMN05421580_11737</name>
</gene>
<proteinExistence type="predicted"/>
<evidence type="ECO:0000256" key="1">
    <source>
        <dbReference type="SAM" id="MobiDB-lite"/>
    </source>
</evidence>
<protein>
    <submittedName>
        <fullName evidence="2">Uncharacterized protein</fullName>
    </submittedName>
</protein>
<dbReference type="RefSeq" id="WP_076486435.1">
    <property type="nucleotide sequence ID" value="NZ_QAXT01000015.1"/>
</dbReference>
<reference evidence="3" key="1">
    <citation type="submission" date="2017-01" db="EMBL/GenBank/DDBJ databases">
        <authorList>
            <person name="Varghese N."/>
            <person name="Submissions S."/>
        </authorList>
    </citation>
    <scope>NUCLEOTIDE SEQUENCE [LARGE SCALE GENOMIC DNA]</scope>
    <source>
        <strain evidence="3">DSM 19945</strain>
    </source>
</reference>
<sequence length="219" mass="24230">MNAKRRTAVQRSNDKQSSMQAKLFPEQDEKKYWDVKNKARTKGYTSMPRTIPLIGAMADLMAGKGKPVTSTYLELWCRCNEQGFVNVSKHSDVSFASGFSGERGVSTWKQRLKKLEALGFISIQSGTAGDIHYVQIWNPYLVIKHHAEADTEGFSDKHYNAYLDRYYEIGALDLEEEPAVPAATAVDLSVLTAAQPATAVPPMPTAAVPAMPEVKKTDT</sequence>
<name>A0A1N7QFK9_9RHOB</name>
<dbReference type="Proteomes" id="UP000186221">
    <property type="component" value="Unassembled WGS sequence"/>
</dbReference>
<feature type="region of interest" description="Disordered" evidence="1">
    <location>
        <begin position="1"/>
        <end position="20"/>
    </location>
</feature>
<feature type="compositionally biased region" description="Polar residues" evidence="1">
    <location>
        <begin position="9"/>
        <end position="20"/>
    </location>
</feature>
<evidence type="ECO:0000313" key="3">
    <source>
        <dbReference type="Proteomes" id="UP000186221"/>
    </source>
</evidence>
<evidence type="ECO:0000313" key="2">
    <source>
        <dbReference type="EMBL" id="SIT21586.1"/>
    </source>
</evidence>
<dbReference type="EMBL" id="FTOG01000017">
    <property type="protein sequence ID" value="SIT21586.1"/>
    <property type="molecule type" value="Genomic_DNA"/>
</dbReference>
<accession>A0A1N7QFK9</accession>
<organism evidence="2 3">
    <name type="scientific">Rhodobacter aestuarii</name>
    <dbReference type="NCBI Taxonomy" id="453582"/>
    <lineage>
        <taxon>Bacteria</taxon>
        <taxon>Pseudomonadati</taxon>
        <taxon>Pseudomonadota</taxon>
        <taxon>Alphaproteobacteria</taxon>
        <taxon>Rhodobacterales</taxon>
        <taxon>Rhodobacter group</taxon>
        <taxon>Rhodobacter</taxon>
    </lineage>
</organism>
<keyword evidence="3" id="KW-1185">Reference proteome</keyword>